<dbReference type="AlphaFoldDB" id="A0A4S3M218"/>
<comment type="caution">
    <text evidence="1">The sequence shown here is derived from an EMBL/GenBank/DDBJ whole genome shotgun (WGS) entry which is preliminary data.</text>
</comment>
<dbReference type="OrthoDB" id="1442826at2"/>
<reference evidence="1 2" key="1">
    <citation type="submission" date="2019-04" db="EMBL/GenBank/DDBJ databases">
        <title>Draft genome sequence of Robertkochia marina CC-AMO-30D.</title>
        <authorList>
            <person name="Hameed A."/>
            <person name="Lin S.-Y."/>
            <person name="Shahina M."/>
            <person name="Lai W.-A."/>
            <person name="Young C.-C."/>
        </authorList>
    </citation>
    <scope>NUCLEOTIDE SEQUENCE [LARGE SCALE GENOMIC DNA]</scope>
    <source>
        <strain evidence="1 2">CC-AMO-30D</strain>
    </source>
</reference>
<gene>
    <name evidence="1" type="ORF">E7Z59_08140</name>
</gene>
<evidence type="ECO:0000313" key="2">
    <source>
        <dbReference type="Proteomes" id="UP000305939"/>
    </source>
</evidence>
<proteinExistence type="predicted"/>
<dbReference type="EMBL" id="SSMC01000002">
    <property type="protein sequence ID" value="THD67619.1"/>
    <property type="molecule type" value="Genomic_DNA"/>
</dbReference>
<accession>A0A4S3M218</accession>
<name>A0A4S3M218_9FLAO</name>
<evidence type="ECO:0000313" key="1">
    <source>
        <dbReference type="EMBL" id="THD67619.1"/>
    </source>
</evidence>
<dbReference type="RefSeq" id="WP_136335824.1">
    <property type="nucleotide sequence ID" value="NZ_QXMP01000008.1"/>
</dbReference>
<organism evidence="1 2">
    <name type="scientific">Robertkochia marina</name>
    <dbReference type="NCBI Taxonomy" id="1227945"/>
    <lineage>
        <taxon>Bacteria</taxon>
        <taxon>Pseudomonadati</taxon>
        <taxon>Bacteroidota</taxon>
        <taxon>Flavobacteriia</taxon>
        <taxon>Flavobacteriales</taxon>
        <taxon>Flavobacteriaceae</taxon>
        <taxon>Robertkochia</taxon>
    </lineage>
</organism>
<dbReference type="Proteomes" id="UP000305939">
    <property type="component" value="Unassembled WGS sequence"/>
</dbReference>
<protein>
    <submittedName>
        <fullName evidence="1">Uncharacterized protein</fullName>
    </submittedName>
</protein>
<sequence length="145" mass="17165">MNYIRHLNNFGALVYGKEEFKPGHISLYLSLFFAWNTHRFAERFPVYRDEMMKQSKIKSKSTYHKILKELESFRLIAYYPSNSPHKASEISILPLDQMARLVVPKVGQVNEPLYKHSKPLNKKFNKKDFLDALKIKNNKDYNEPL</sequence>
<keyword evidence="2" id="KW-1185">Reference proteome</keyword>